<reference evidence="2" key="2">
    <citation type="submission" date="2020-11" db="EMBL/GenBank/DDBJ databases">
        <authorList>
            <person name="McCartney M.A."/>
            <person name="Auch B."/>
            <person name="Kono T."/>
            <person name="Mallez S."/>
            <person name="Becker A."/>
            <person name="Gohl D.M."/>
            <person name="Silverstein K.A.T."/>
            <person name="Koren S."/>
            <person name="Bechman K.B."/>
            <person name="Herman A."/>
            <person name="Abrahante J.E."/>
            <person name="Garbe J."/>
        </authorList>
    </citation>
    <scope>NUCLEOTIDE SEQUENCE</scope>
    <source>
        <strain evidence="2">Duluth1</strain>
        <tissue evidence="2">Whole animal</tissue>
    </source>
</reference>
<evidence type="ECO:0000313" key="2">
    <source>
        <dbReference type="EMBL" id="KAH3703505.1"/>
    </source>
</evidence>
<gene>
    <name evidence="2" type="ORF">DPMN_078542</name>
</gene>
<sequence>MRTVHGNPPIKLKKTQSPYDACGATVRDPGSTGMNLGSTGDDRDEPGTTGENRGSTGCVLPVMVEDMPNKLCLYTDRFQVSISTSKVNISLISGILYNCGTMYGT</sequence>
<reference evidence="2" key="1">
    <citation type="journal article" date="2019" name="bioRxiv">
        <title>The Genome of the Zebra Mussel, Dreissena polymorpha: A Resource for Invasive Species Research.</title>
        <authorList>
            <person name="McCartney M.A."/>
            <person name="Auch B."/>
            <person name="Kono T."/>
            <person name="Mallez S."/>
            <person name="Zhang Y."/>
            <person name="Obille A."/>
            <person name="Becker A."/>
            <person name="Abrahante J.E."/>
            <person name="Garbe J."/>
            <person name="Badalamenti J.P."/>
            <person name="Herman A."/>
            <person name="Mangelson H."/>
            <person name="Liachko I."/>
            <person name="Sullivan S."/>
            <person name="Sone E.D."/>
            <person name="Koren S."/>
            <person name="Silverstein K.A.T."/>
            <person name="Beckman K.B."/>
            <person name="Gohl D.M."/>
        </authorList>
    </citation>
    <scope>NUCLEOTIDE SEQUENCE</scope>
    <source>
        <strain evidence="2">Duluth1</strain>
        <tissue evidence="2">Whole animal</tissue>
    </source>
</reference>
<name>A0A9D3YRB3_DREPO</name>
<keyword evidence="3" id="KW-1185">Reference proteome</keyword>
<feature type="region of interest" description="Disordered" evidence="1">
    <location>
        <begin position="1"/>
        <end position="56"/>
    </location>
</feature>
<accession>A0A9D3YRB3</accession>
<comment type="caution">
    <text evidence="2">The sequence shown here is derived from an EMBL/GenBank/DDBJ whole genome shotgun (WGS) entry which is preliminary data.</text>
</comment>
<dbReference type="EMBL" id="JAIWYP010000015">
    <property type="protein sequence ID" value="KAH3703505.1"/>
    <property type="molecule type" value="Genomic_DNA"/>
</dbReference>
<protein>
    <submittedName>
        <fullName evidence="2">Uncharacterized protein</fullName>
    </submittedName>
</protein>
<dbReference type="Proteomes" id="UP000828390">
    <property type="component" value="Unassembled WGS sequence"/>
</dbReference>
<evidence type="ECO:0000256" key="1">
    <source>
        <dbReference type="SAM" id="MobiDB-lite"/>
    </source>
</evidence>
<proteinExistence type="predicted"/>
<evidence type="ECO:0000313" key="3">
    <source>
        <dbReference type="Proteomes" id="UP000828390"/>
    </source>
</evidence>
<organism evidence="2 3">
    <name type="scientific">Dreissena polymorpha</name>
    <name type="common">Zebra mussel</name>
    <name type="synonym">Mytilus polymorpha</name>
    <dbReference type="NCBI Taxonomy" id="45954"/>
    <lineage>
        <taxon>Eukaryota</taxon>
        <taxon>Metazoa</taxon>
        <taxon>Spiralia</taxon>
        <taxon>Lophotrochozoa</taxon>
        <taxon>Mollusca</taxon>
        <taxon>Bivalvia</taxon>
        <taxon>Autobranchia</taxon>
        <taxon>Heteroconchia</taxon>
        <taxon>Euheterodonta</taxon>
        <taxon>Imparidentia</taxon>
        <taxon>Neoheterodontei</taxon>
        <taxon>Myida</taxon>
        <taxon>Dreissenoidea</taxon>
        <taxon>Dreissenidae</taxon>
        <taxon>Dreissena</taxon>
    </lineage>
</organism>
<dbReference type="AlphaFoldDB" id="A0A9D3YRB3"/>